<dbReference type="Proteomes" id="UP000319716">
    <property type="component" value="Unassembled WGS sequence"/>
</dbReference>
<proteinExistence type="predicted"/>
<gene>
    <name evidence="1" type="ORF">NBRC111894_2804</name>
</gene>
<dbReference type="EMBL" id="BEXB01000023">
    <property type="protein sequence ID" value="GAY77250.1"/>
    <property type="molecule type" value="Genomic_DNA"/>
</dbReference>
<evidence type="ECO:0000313" key="2">
    <source>
        <dbReference type="Proteomes" id="UP000319716"/>
    </source>
</evidence>
<accession>A0A4Y1ZE84</accession>
<protein>
    <submittedName>
        <fullName evidence="1">Uncharacterized protein</fullName>
    </submittedName>
</protein>
<evidence type="ECO:0000313" key="1">
    <source>
        <dbReference type="EMBL" id="GAY77250.1"/>
    </source>
</evidence>
<name>A0A4Y1ZE84_9BACL</name>
<reference evidence="1 2" key="1">
    <citation type="submission" date="2017-11" db="EMBL/GenBank/DDBJ databases">
        <title>Draft Genome Sequence of Sporolactobacillus inulinus NBRC 111894 Isolated from Koso, a Japanese Sugar-Vegetable Fermented Beverage.</title>
        <authorList>
            <person name="Chiou T.Y."/>
            <person name="Oshima K."/>
            <person name="Suda W."/>
            <person name="Hattori M."/>
            <person name="Takahashi T."/>
        </authorList>
    </citation>
    <scope>NUCLEOTIDE SEQUENCE [LARGE SCALE GENOMIC DNA]</scope>
    <source>
        <strain evidence="1 2">NBRC111894</strain>
    </source>
</reference>
<dbReference type="AlphaFoldDB" id="A0A4Y1ZE84"/>
<comment type="caution">
    <text evidence="1">The sequence shown here is derived from an EMBL/GenBank/DDBJ whole genome shotgun (WGS) entry which is preliminary data.</text>
</comment>
<organism evidence="1 2">
    <name type="scientific">Sporolactobacillus inulinus</name>
    <dbReference type="NCBI Taxonomy" id="2078"/>
    <lineage>
        <taxon>Bacteria</taxon>
        <taxon>Bacillati</taxon>
        <taxon>Bacillota</taxon>
        <taxon>Bacilli</taxon>
        <taxon>Bacillales</taxon>
        <taxon>Sporolactobacillaceae</taxon>
        <taxon>Sporolactobacillus</taxon>
    </lineage>
</organism>
<sequence length="69" mass="7344">MLNDGKSSLCLLLKRAALGGKRWRSDGESVPESWIRTKRITRIISLSMTKAVSSSARQAAGNLGGNAGL</sequence>